<dbReference type="AlphaFoldDB" id="A0A8H5GNM3"/>
<reference evidence="2 3" key="1">
    <citation type="journal article" date="2020" name="ISME J.">
        <title>Uncovering the hidden diversity of litter-decomposition mechanisms in mushroom-forming fungi.</title>
        <authorList>
            <person name="Floudas D."/>
            <person name="Bentzer J."/>
            <person name="Ahren D."/>
            <person name="Johansson T."/>
            <person name="Persson P."/>
            <person name="Tunlid A."/>
        </authorList>
    </citation>
    <scope>NUCLEOTIDE SEQUENCE [LARGE SCALE GENOMIC DNA]</scope>
    <source>
        <strain evidence="2 3">CBS 291.85</strain>
    </source>
</reference>
<feature type="region of interest" description="Disordered" evidence="1">
    <location>
        <begin position="965"/>
        <end position="1000"/>
    </location>
</feature>
<feature type="compositionally biased region" description="Polar residues" evidence="1">
    <location>
        <begin position="799"/>
        <end position="808"/>
    </location>
</feature>
<feature type="region of interest" description="Disordered" evidence="1">
    <location>
        <begin position="490"/>
        <end position="549"/>
    </location>
</feature>
<comment type="caution">
    <text evidence="2">The sequence shown here is derived from an EMBL/GenBank/DDBJ whole genome shotgun (WGS) entry which is preliminary data.</text>
</comment>
<feature type="compositionally biased region" description="Low complexity" evidence="1">
    <location>
        <begin position="501"/>
        <end position="517"/>
    </location>
</feature>
<feature type="region of interest" description="Disordered" evidence="1">
    <location>
        <begin position="575"/>
        <end position="622"/>
    </location>
</feature>
<organism evidence="2 3">
    <name type="scientific">Tetrapyrgos nigripes</name>
    <dbReference type="NCBI Taxonomy" id="182062"/>
    <lineage>
        <taxon>Eukaryota</taxon>
        <taxon>Fungi</taxon>
        <taxon>Dikarya</taxon>
        <taxon>Basidiomycota</taxon>
        <taxon>Agaricomycotina</taxon>
        <taxon>Agaricomycetes</taxon>
        <taxon>Agaricomycetidae</taxon>
        <taxon>Agaricales</taxon>
        <taxon>Marasmiineae</taxon>
        <taxon>Marasmiaceae</taxon>
        <taxon>Tetrapyrgos</taxon>
    </lineage>
</organism>
<gene>
    <name evidence="2" type="ORF">D9758_004510</name>
</gene>
<dbReference type="PANTHER" id="PTHR38702">
    <property type="entry name" value="CALPONIN-HOMOLOGY (CH) DOMAIN-CONTAINING PROTEIN"/>
    <property type="match status" value="1"/>
</dbReference>
<keyword evidence="3" id="KW-1185">Reference proteome</keyword>
<evidence type="ECO:0000313" key="2">
    <source>
        <dbReference type="EMBL" id="KAF5367950.1"/>
    </source>
</evidence>
<feature type="compositionally biased region" description="Basic and acidic residues" evidence="1">
    <location>
        <begin position="490"/>
        <end position="500"/>
    </location>
</feature>
<dbReference type="PANTHER" id="PTHR38702:SF1">
    <property type="entry name" value="CALPONIN-HOMOLOGY (CH) DOMAIN-CONTAINING PROTEIN"/>
    <property type="match status" value="1"/>
</dbReference>
<dbReference type="OrthoDB" id="2534759at2759"/>
<feature type="region of interest" description="Disordered" evidence="1">
    <location>
        <begin position="773"/>
        <end position="818"/>
    </location>
</feature>
<feature type="compositionally biased region" description="Low complexity" evidence="1">
    <location>
        <begin position="965"/>
        <end position="979"/>
    </location>
</feature>
<sequence length="1043" mass="114509">MSSETIPLKIRVDVRDLWDSSTSAVKEAADSLTKTLGHTITPEAEWPALWGELKDHFPDKSGFVLAVSRYTVAWYELLLSRVENDAHLEWTEALLEELSASGRGPLLLKIEPCPANAKTRPITNWNKNTHSFFLGIPKSDLISQTRSSTFFEKDFDSLFGGAPGDSSAGPIDDEDPDLVHVSNADANGKKTSTTVTETVVPVSRTTDVSDLTRRLPALDLLARPNELFKATAPHILMVNQKGDEMTVQCSHEPSLVLLANYLKKWGKTNPNDSLRASHFLQYLLNLQEAMALETLIQLQDSSTESSAATAKKKRRQTAIYPKTNSSNKPQKPFSRSAAKRESVMALGSIEHLQYFFTKAGIKAKKNPLLDKPHHGLVPALGGNQPTISINTNNASISSIGDLPPTPVIPAPPTNVYSHVKTVEVNPESLLPGVIEDLGAVSRAWHLDHDDHDDTPEDSIYFDVLSNLQITTRAIRSIRNYILSFPDERHHTTTTREENFRSSRLTASAAGSSSARTKSPARAGPGGAAAGGSSTSAQAQSQSQQQKDPLTLIRRSALEVLAVLRELEEKARLPLSDDAYDAQSDGGGSHGGRDLSNSGNGGGPPSRLASPSQRPVDLPEGVGLGLHEVDADTSVAFSFVRVQGDKSVPVWEDPDADEFSDEDEKEKRERWDERLVVGSGWLYKRDLTMKDVVKERNLVREYVDTVDEVLFHGEKTDESGRPKERGWVKERRRLINKGGKRRASAGDVGGKAIFMGEPGFRRISTGMLPNIMGGASLSAEPRNMGGIEEGDEEENGVDAPNTSVSTDTSSIDEDELPEWAQKDAYENRDLDRAHALIYFLLPPAFHDALSPSTPSSAEPLEDDNSSSPSSSASMRTAFLDCLSSGQLLCLAYNAGVRKSKKPWGYVNHDGIHDIISLERAEEDNQEKKKTSWTFRRTDNLRLWAGSLKLRYMLPIILPTHVIPITPSTSTGSSGSRPGTPKLGGSTPLNSPPPQVQRFTNTNEPPLLFDAKVVARKDDGWEDMLEAVLVRWMWRVVDERRGDRV</sequence>
<feature type="region of interest" description="Disordered" evidence="1">
    <location>
        <begin position="849"/>
        <end position="871"/>
    </location>
</feature>
<evidence type="ECO:0000313" key="3">
    <source>
        <dbReference type="Proteomes" id="UP000559256"/>
    </source>
</evidence>
<name>A0A8H5GNM3_9AGAR</name>
<feature type="region of interest" description="Disordered" evidence="1">
    <location>
        <begin position="302"/>
        <end position="339"/>
    </location>
</feature>
<dbReference type="Proteomes" id="UP000559256">
    <property type="component" value="Unassembled WGS sequence"/>
</dbReference>
<protein>
    <submittedName>
        <fullName evidence="2">Uncharacterized protein</fullName>
    </submittedName>
</protein>
<proteinExistence type="predicted"/>
<evidence type="ECO:0000256" key="1">
    <source>
        <dbReference type="SAM" id="MobiDB-lite"/>
    </source>
</evidence>
<accession>A0A8H5GNM3</accession>
<feature type="compositionally biased region" description="Low complexity" evidence="1">
    <location>
        <begin position="530"/>
        <end position="545"/>
    </location>
</feature>
<dbReference type="EMBL" id="JAACJM010000017">
    <property type="protein sequence ID" value="KAF5367950.1"/>
    <property type="molecule type" value="Genomic_DNA"/>
</dbReference>